<dbReference type="CDD" id="cd03416">
    <property type="entry name" value="CbiX_SirB_N"/>
    <property type="match status" value="1"/>
</dbReference>
<keyword evidence="2 3" id="KW-0456">Lyase</keyword>
<dbReference type="Pfam" id="PF01903">
    <property type="entry name" value="CbiX"/>
    <property type="match status" value="1"/>
</dbReference>
<keyword evidence="4" id="KW-1185">Reference proteome</keyword>
<dbReference type="PATRIC" id="fig|1303518.3.peg.1334"/>
<dbReference type="PANTHER" id="PTHR33542">
    <property type="entry name" value="SIROHYDROCHLORIN FERROCHELATASE, CHLOROPLASTIC"/>
    <property type="match status" value="1"/>
</dbReference>
<dbReference type="Proteomes" id="UP000014227">
    <property type="component" value="Chromosome I"/>
</dbReference>
<proteinExistence type="predicted"/>
<evidence type="ECO:0000313" key="4">
    <source>
        <dbReference type="Proteomes" id="UP000014227"/>
    </source>
</evidence>
<accession>S0EXU8</accession>
<evidence type="ECO:0000256" key="1">
    <source>
        <dbReference type="ARBA" id="ARBA00022723"/>
    </source>
</evidence>
<dbReference type="AlphaFoldDB" id="S0EXU8"/>
<dbReference type="OrthoDB" id="9795334at2"/>
<dbReference type="EC" id="4.99.1.3" evidence="3"/>
<evidence type="ECO:0000256" key="2">
    <source>
        <dbReference type="ARBA" id="ARBA00023239"/>
    </source>
</evidence>
<dbReference type="Gene3D" id="3.40.50.1400">
    <property type="match status" value="1"/>
</dbReference>
<sequence length="162" mass="17550">MKPDAILLFAHGSLLCGAGEALQAHAERLRTKGLAAKVEVGYLNYSEPLFGEVVARLAQEGVRRILVLPYFLVPGKFVKTDIPKALEEVKARYPEMEFVVAEPIGYDENLADALIASAFAAVGPEAWREDLERAARFCRASPDCPLYGTAKCPATSGVKQNG</sequence>
<protein>
    <submittedName>
        <fullName evidence="3">Uncharacterized conserved protein</fullName>
        <ecNumber evidence="3">4.99.1.3</ecNumber>
    </submittedName>
</protein>
<reference evidence="4" key="1">
    <citation type="submission" date="2013-03" db="EMBL/GenBank/DDBJ databases">
        <title>Genome sequence of Chthonomonas calidirosea, the first sequenced genome from the Armatimonadetes phylum (formally candidate division OP10).</title>
        <authorList>
            <person name="Lee K.C.Y."/>
            <person name="Morgan X.C."/>
            <person name="Dunfield P.F."/>
            <person name="Tamas I."/>
            <person name="Houghton K.M."/>
            <person name="Vyssotski M."/>
            <person name="Ryan J.L.J."/>
            <person name="Lagutin K."/>
            <person name="McDonald I.R."/>
            <person name="Stott M.B."/>
        </authorList>
    </citation>
    <scope>NUCLEOTIDE SEQUENCE [LARGE SCALE GENOMIC DNA]</scope>
    <source>
        <strain evidence="4">DSM 23976 / ICMP 18418 / T49</strain>
    </source>
</reference>
<dbReference type="SUPFAM" id="SSF53800">
    <property type="entry name" value="Chelatase"/>
    <property type="match status" value="1"/>
</dbReference>
<gene>
    <name evidence="3" type="ORF">CCALI_01308</name>
</gene>
<dbReference type="eggNOG" id="COG2138">
    <property type="taxonomic scope" value="Bacteria"/>
</dbReference>
<organism evidence="3 4">
    <name type="scientific">Chthonomonas calidirosea (strain DSM 23976 / ICMP 18418 / T49)</name>
    <dbReference type="NCBI Taxonomy" id="1303518"/>
    <lineage>
        <taxon>Bacteria</taxon>
        <taxon>Bacillati</taxon>
        <taxon>Armatimonadota</taxon>
        <taxon>Chthonomonadia</taxon>
        <taxon>Chthonomonadales</taxon>
        <taxon>Chthonomonadaceae</taxon>
        <taxon>Chthonomonas</taxon>
    </lineage>
</organism>
<dbReference type="EMBL" id="HF951689">
    <property type="protein sequence ID" value="CCW35126.1"/>
    <property type="molecule type" value="Genomic_DNA"/>
</dbReference>
<dbReference type="KEGG" id="ccz:CCALI_01308"/>
<dbReference type="STRING" id="454171.CP488_02787"/>
<dbReference type="InterPro" id="IPR002762">
    <property type="entry name" value="CbiX-like"/>
</dbReference>
<dbReference type="GO" id="GO:0016852">
    <property type="term" value="F:sirohydrochlorin cobaltochelatase activity"/>
    <property type="evidence" value="ECO:0007669"/>
    <property type="project" value="UniProtKB-EC"/>
</dbReference>
<dbReference type="GO" id="GO:0046872">
    <property type="term" value="F:metal ion binding"/>
    <property type="evidence" value="ECO:0007669"/>
    <property type="project" value="UniProtKB-KW"/>
</dbReference>
<dbReference type="InterPro" id="IPR050963">
    <property type="entry name" value="Sirohydro_Cobaltochel/CbiX"/>
</dbReference>
<dbReference type="RefSeq" id="WP_016482667.1">
    <property type="nucleotide sequence ID" value="NC_021487.1"/>
</dbReference>
<dbReference type="PANTHER" id="PTHR33542:SF3">
    <property type="entry name" value="SIROHYDROCHLORIN FERROCHELATASE, CHLOROPLASTIC"/>
    <property type="match status" value="1"/>
</dbReference>
<keyword evidence="1" id="KW-0479">Metal-binding</keyword>
<dbReference type="HOGENOM" id="CLU_065901_2_0_0"/>
<dbReference type="InParanoid" id="S0EXU8"/>
<name>S0EXU8_CHTCT</name>
<evidence type="ECO:0000313" key="3">
    <source>
        <dbReference type="EMBL" id="CCW35126.1"/>
    </source>
</evidence>